<feature type="region of interest" description="Disordered" evidence="2">
    <location>
        <begin position="1329"/>
        <end position="1349"/>
    </location>
</feature>
<dbReference type="SUPFAM" id="SSF52540">
    <property type="entry name" value="P-loop containing nucleoside triphosphate hydrolases"/>
    <property type="match status" value="2"/>
</dbReference>
<dbReference type="InterPro" id="IPR049163">
    <property type="entry name" value="Pif1-like_2B_dom"/>
</dbReference>
<keyword evidence="1" id="KW-0234">DNA repair</keyword>
<keyword evidence="1" id="KW-0067">ATP-binding</keyword>
<keyword evidence="1" id="KW-0378">Hydrolase</keyword>
<evidence type="ECO:0000256" key="2">
    <source>
        <dbReference type="SAM" id="MobiDB-lite"/>
    </source>
</evidence>
<name>A0AAQ3TEY2_PASNO</name>
<feature type="domain" description="Helitron helicase-like" evidence="4">
    <location>
        <begin position="221"/>
        <end position="402"/>
    </location>
</feature>
<gene>
    <name evidence="6" type="ORF">U9M48_020156</name>
</gene>
<dbReference type="Gene3D" id="3.40.50.300">
    <property type="entry name" value="P-loop containing nucleotide triphosphate hydrolases"/>
    <property type="match status" value="2"/>
</dbReference>
<feature type="compositionally biased region" description="Basic and acidic residues" evidence="2">
    <location>
        <begin position="1335"/>
        <end position="1349"/>
    </location>
</feature>
<dbReference type="InterPro" id="IPR010285">
    <property type="entry name" value="DNA_helicase_pif1-like_DEAD"/>
</dbReference>
<dbReference type="GO" id="GO:0016787">
    <property type="term" value="F:hydrolase activity"/>
    <property type="evidence" value="ECO:0007669"/>
    <property type="project" value="UniProtKB-KW"/>
</dbReference>
<dbReference type="InterPro" id="IPR025476">
    <property type="entry name" value="Helitron_helicase-like"/>
</dbReference>
<dbReference type="Pfam" id="PF14214">
    <property type="entry name" value="Helitron_like_N"/>
    <property type="match status" value="1"/>
</dbReference>
<dbReference type="GO" id="GO:0000723">
    <property type="term" value="P:telomere maintenance"/>
    <property type="evidence" value="ECO:0007669"/>
    <property type="project" value="InterPro"/>
</dbReference>
<dbReference type="PANTHER" id="PTHR10492:SF92">
    <property type="entry name" value="ATP-DEPENDENT DNA HELICASE"/>
    <property type="match status" value="1"/>
</dbReference>
<dbReference type="Pfam" id="PF21530">
    <property type="entry name" value="Pif1_2B_dom"/>
    <property type="match status" value="1"/>
</dbReference>
<evidence type="ECO:0000259" key="3">
    <source>
        <dbReference type="Pfam" id="PF05970"/>
    </source>
</evidence>
<evidence type="ECO:0000259" key="4">
    <source>
        <dbReference type="Pfam" id="PF14214"/>
    </source>
</evidence>
<keyword evidence="1" id="KW-0233">DNA recombination</keyword>
<comment type="similarity">
    <text evidence="1">Belongs to the helicase family.</text>
</comment>
<dbReference type="FunFam" id="3.40.50.300:FF:002884">
    <property type="entry name" value="ATP-dependent DNA helicase"/>
    <property type="match status" value="1"/>
</dbReference>
<dbReference type="EC" id="5.6.2.3" evidence="1"/>
<evidence type="ECO:0000313" key="6">
    <source>
        <dbReference type="EMBL" id="WVZ71584.1"/>
    </source>
</evidence>
<dbReference type="InterPro" id="IPR027417">
    <property type="entry name" value="P-loop_NTPase"/>
</dbReference>
<feature type="domain" description="DNA helicase Pif1-like 2B" evidence="5">
    <location>
        <begin position="1145"/>
        <end position="1191"/>
    </location>
</feature>
<dbReference type="PANTHER" id="PTHR10492">
    <property type="match status" value="1"/>
</dbReference>
<dbReference type="Proteomes" id="UP001341281">
    <property type="component" value="Chromosome 04"/>
</dbReference>
<comment type="cofactor">
    <cofactor evidence="1">
        <name>Mg(2+)</name>
        <dbReference type="ChEBI" id="CHEBI:18420"/>
    </cofactor>
</comment>
<accession>A0AAQ3TEY2</accession>
<feature type="region of interest" description="Disordered" evidence="2">
    <location>
        <begin position="1"/>
        <end position="32"/>
    </location>
</feature>
<dbReference type="EMBL" id="CP144748">
    <property type="protein sequence ID" value="WVZ71584.1"/>
    <property type="molecule type" value="Genomic_DNA"/>
</dbReference>
<protein>
    <recommendedName>
        <fullName evidence="1">ATP-dependent DNA helicase</fullName>
        <ecNumber evidence="1">5.6.2.3</ecNumber>
    </recommendedName>
</protein>
<dbReference type="GO" id="GO:0005524">
    <property type="term" value="F:ATP binding"/>
    <property type="evidence" value="ECO:0007669"/>
    <property type="project" value="UniProtKB-KW"/>
</dbReference>
<keyword evidence="7" id="KW-1185">Reference proteome</keyword>
<feature type="compositionally biased region" description="Polar residues" evidence="2">
    <location>
        <begin position="23"/>
        <end position="32"/>
    </location>
</feature>
<feature type="domain" description="DNA helicase Pif1-like DEAD-box helicase" evidence="3">
    <location>
        <begin position="847"/>
        <end position="1055"/>
    </location>
</feature>
<evidence type="ECO:0000256" key="1">
    <source>
        <dbReference type="RuleBase" id="RU363044"/>
    </source>
</evidence>
<evidence type="ECO:0000313" key="7">
    <source>
        <dbReference type="Proteomes" id="UP001341281"/>
    </source>
</evidence>
<dbReference type="GO" id="GO:0006310">
    <property type="term" value="P:DNA recombination"/>
    <property type="evidence" value="ECO:0007669"/>
    <property type="project" value="UniProtKB-KW"/>
</dbReference>
<comment type="catalytic activity">
    <reaction evidence="1">
        <text>ATP + H2O = ADP + phosphate + H(+)</text>
        <dbReference type="Rhea" id="RHEA:13065"/>
        <dbReference type="ChEBI" id="CHEBI:15377"/>
        <dbReference type="ChEBI" id="CHEBI:15378"/>
        <dbReference type="ChEBI" id="CHEBI:30616"/>
        <dbReference type="ChEBI" id="CHEBI:43474"/>
        <dbReference type="ChEBI" id="CHEBI:456216"/>
        <dbReference type="EC" id="5.6.2.3"/>
    </reaction>
</comment>
<dbReference type="Pfam" id="PF05970">
    <property type="entry name" value="PIF1"/>
    <property type="match status" value="1"/>
</dbReference>
<sequence>MSGKVNNTDTEPHKEQEVMEIDTSPSTCPSSKDIQASVKTVIDDDYGNDGVIFEQDNDEDYYMFSGQEWGEDVEVEIRNDEKADTNKSNIPDQSLGQAENLDDYTLVLNLDQRLDQRRYNEPITSEVAAVWVEGNERRNTFDKSIILHGNNNEIKGIRSYHGCYDPLSYPLFFPRAELGWHSNILKANITMEEVARAQANSNSNNDDPDSSSRLYITMREYYCYKFHTRPGIFNPVLYGGRLFQQFAVDTYIKIESSRLDYIWHHQKEIRADLYQGLLDSIQAGEQNGNAVGKRTVLASSFIGGPRDKLRRYLDAMALVRKYGKPDIFLTMTCNPRWEEIMNELEFGQVPQDRPDIVVRVFRAKLEEMKKLLFEKGILGKVMAYTYVVEFQKRGLPHAHFLLIMTGKYKYTSPEQYDRIISAELPDKNKYPELFKMVIQHMMHGPCGTLDPKCPCTKGRKSCKYLYPRKFNETTIQGKDSYPLYRRRNDKRKEKVRGSYLDNRWVVPYNPYLLRMFNCHINVEVCSSIKAVKYLFKYIYKGHDRASVSVTGENNEAEIDEIRQYRDARWVTPPEALWRIYGFELSKINPPVMQLQLHLPNMHMVSYHAKKNIKDVVKNDGANKSMLTAYFEANKLHEKARGILYQNFPEHYTWQAQGKFWQERKRKGRYQVGRIVSAHPAEGERYYLRVLLNHVAGATCYEDLRKFDGQILPTFREAAEKRGLIEADNTLDDCMTEAELFRMPSSLRRLFATILVFCEPSNVRSLYNNHIESMSEDYAKNCRCAHTVEQMVLKNIRDMLQSMGKDIRSFPLPEIDEHHDTTDSVPREIMEELMIEVDPEDASLHKLLNTEQRAAYNEILAAIDRDKGGLFFVDGPGGTGKTFLYKALLATIRGQGKIALATATSGVAASIMPGGRTAHSRFKIPLRVDDRSICGFTKQSATAKLLQKASLIIWDEASMTKRQAVEALDKSMRDIMDRPDLPFGGKTVVFGGDFRQVLPVVRKGTRSQIVDASLRRSELWNCMRQLKLVRNMRAQNDPWFAEYLLRVGNGTEETNENGEIRLPENICIQNMKDDGGLDRLIDNIYQNDNASLKDAKFITSRAILSTRNDCVDSINLKMIDRFQGEEMVYHSFDSVEDDPHNYYPQEFLNTLTPNGLPPHKLKLKINCPIILLRNIDPANGLCNGTRLVVRGFQKNAIDAEIVVGQHSGMRVFLPRIPLCPSDDEMFPFRFKRKQFPIRLSFAMTINKSQGQTIPNVGVYLPEPVFSHGQLYVALSRATAAKNIKMLTGASDEEKTNKNKKIIADNVKRVEGPESATVERGRRATSRLVAPGTRSLRAPDRSRGHRRWMQE</sequence>
<evidence type="ECO:0000259" key="5">
    <source>
        <dbReference type="Pfam" id="PF21530"/>
    </source>
</evidence>
<dbReference type="GO" id="GO:0043139">
    <property type="term" value="F:5'-3' DNA helicase activity"/>
    <property type="evidence" value="ECO:0007669"/>
    <property type="project" value="UniProtKB-EC"/>
</dbReference>
<reference evidence="6 7" key="1">
    <citation type="submission" date="2024-02" db="EMBL/GenBank/DDBJ databases">
        <title>High-quality chromosome-scale genome assembly of Pensacola bahiagrass (Paspalum notatum Flugge var. saurae).</title>
        <authorList>
            <person name="Vega J.M."/>
            <person name="Podio M."/>
            <person name="Orjuela J."/>
            <person name="Siena L.A."/>
            <person name="Pessino S.C."/>
            <person name="Combes M.C."/>
            <person name="Mariac C."/>
            <person name="Albertini E."/>
            <person name="Pupilli F."/>
            <person name="Ortiz J.P.A."/>
            <person name="Leblanc O."/>
        </authorList>
    </citation>
    <scope>NUCLEOTIDE SEQUENCE [LARGE SCALE GENOMIC DNA]</scope>
    <source>
        <strain evidence="6">R1</strain>
        <tissue evidence="6">Leaf</tissue>
    </source>
</reference>
<dbReference type="GO" id="GO:0006281">
    <property type="term" value="P:DNA repair"/>
    <property type="evidence" value="ECO:0007669"/>
    <property type="project" value="UniProtKB-KW"/>
</dbReference>
<proteinExistence type="inferred from homology"/>
<organism evidence="6 7">
    <name type="scientific">Paspalum notatum var. saurae</name>
    <dbReference type="NCBI Taxonomy" id="547442"/>
    <lineage>
        <taxon>Eukaryota</taxon>
        <taxon>Viridiplantae</taxon>
        <taxon>Streptophyta</taxon>
        <taxon>Embryophyta</taxon>
        <taxon>Tracheophyta</taxon>
        <taxon>Spermatophyta</taxon>
        <taxon>Magnoliopsida</taxon>
        <taxon>Liliopsida</taxon>
        <taxon>Poales</taxon>
        <taxon>Poaceae</taxon>
        <taxon>PACMAD clade</taxon>
        <taxon>Panicoideae</taxon>
        <taxon>Andropogonodae</taxon>
        <taxon>Paspaleae</taxon>
        <taxon>Paspalinae</taxon>
        <taxon>Paspalum</taxon>
    </lineage>
</organism>
<keyword evidence="1" id="KW-0227">DNA damage</keyword>
<keyword evidence="1" id="KW-0347">Helicase</keyword>
<keyword evidence="1" id="KW-0547">Nucleotide-binding</keyword>
<dbReference type="CDD" id="cd18809">
    <property type="entry name" value="SF1_C_RecD"/>
    <property type="match status" value="1"/>
</dbReference>